<name>A0ABQ5QSG4_9ACTN</name>
<keyword evidence="3" id="KW-1185">Reference proteome</keyword>
<dbReference type="EMBL" id="BSDI01000010">
    <property type="protein sequence ID" value="GLH97344.1"/>
    <property type="molecule type" value="Genomic_DNA"/>
</dbReference>
<feature type="domain" description="IPT/TIG" evidence="1">
    <location>
        <begin position="166"/>
        <end position="250"/>
    </location>
</feature>
<protein>
    <recommendedName>
        <fullName evidence="1">IPT/TIG domain-containing protein</fullName>
    </recommendedName>
</protein>
<accession>A0ABQ5QSG4</accession>
<organism evidence="2 3">
    <name type="scientific">Phytohabitans aurantiacus</name>
    <dbReference type="NCBI Taxonomy" id="3016789"/>
    <lineage>
        <taxon>Bacteria</taxon>
        <taxon>Bacillati</taxon>
        <taxon>Actinomycetota</taxon>
        <taxon>Actinomycetes</taxon>
        <taxon>Micromonosporales</taxon>
        <taxon>Micromonosporaceae</taxon>
    </lineage>
</organism>
<evidence type="ECO:0000313" key="3">
    <source>
        <dbReference type="Proteomes" id="UP001144280"/>
    </source>
</evidence>
<dbReference type="RefSeq" id="WP_281895134.1">
    <property type="nucleotide sequence ID" value="NZ_BSDI01000010.1"/>
</dbReference>
<reference evidence="2" key="1">
    <citation type="submission" date="2022-12" db="EMBL/GenBank/DDBJ databases">
        <title>New Phytohabitans aurantiacus sp. RD004123 nov., an actinomycete isolated from soil.</title>
        <authorList>
            <person name="Triningsih D.W."/>
            <person name="Harunari E."/>
            <person name="Igarashi Y."/>
        </authorList>
    </citation>
    <scope>NUCLEOTIDE SEQUENCE</scope>
    <source>
        <strain evidence="2">RD004123</strain>
    </source>
</reference>
<dbReference type="SUPFAM" id="SSF81296">
    <property type="entry name" value="E set domains"/>
    <property type="match status" value="1"/>
</dbReference>
<dbReference type="Pfam" id="PF01833">
    <property type="entry name" value="TIG"/>
    <property type="match status" value="1"/>
</dbReference>
<sequence>MATTPTTRVTDLAREYRIDIDTATFPAVAYNQLMGIEDAKLIEELRTEEDENYEDDGAGRETNTGYKWRIEGKLAYSTNLAGTLLDPIHAFLRTQFKKHRTMRVEQAEFGVRFYHRSGIDSGHDSEGRVFVKTWTPPGGKGRNVVDVVLQGQGALADIVNPLANLDPVVTGLDPATGAAAGGNLVNIYGQHFTDATDVDFGVAAAVFEVVNDGHIVAVAPAVAASTVNVSVTTAEGTSATGGTADNYVYV</sequence>
<dbReference type="NCBIfam" id="NF047353">
    <property type="entry name" value="tube_lmo2291"/>
    <property type="match status" value="1"/>
</dbReference>
<dbReference type="Gene3D" id="2.60.40.10">
    <property type="entry name" value="Immunoglobulins"/>
    <property type="match status" value="1"/>
</dbReference>
<dbReference type="InterPro" id="IPR013783">
    <property type="entry name" value="Ig-like_fold"/>
</dbReference>
<gene>
    <name evidence="2" type="ORF">Pa4123_26190</name>
</gene>
<evidence type="ECO:0000313" key="2">
    <source>
        <dbReference type="EMBL" id="GLH97344.1"/>
    </source>
</evidence>
<dbReference type="InterPro" id="IPR014756">
    <property type="entry name" value="Ig_E-set"/>
</dbReference>
<dbReference type="InterPro" id="IPR002909">
    <property type="entry name" value="IPT_dom"/>
</dbReference>
<dbReference type="SMART" id="SM00429">
    <property type="entry name" value="IPT"/>
    <property type="match status" value="1"/>
</dbReference>
<dbReference type="Proteomes" id="UP001144280">
    <property type="component" value="Unassembled WGS sequence"/>
</dbReference>
<comment type="caution">
    <text evidence="2">The sequence shown here is derived from an EMBL/GenBank/DDBJ whole genome shotgun (WGS) entry which is preliminary data.</text>
</comment>
<proteinExistence type="predicted"/>
<dbReference type="CDD" id="cd00102">
    <property type="entry name" value="IPT"/>
    <property type="match status" value="1"/>
</dbReference>
<evidence type="ECO:0000259" key="1">
    <source>
        <dbReference type="SMART" id="SM00429"/>
    </source>
</evidence>